<evidence type="ECO:0000256" key="2">
    <source>
        <dbReference type="ARBA" id="ARBA00023315"/>
    </source>
</evidence>
<organism evidence="4 5">
    <name type="scientific">Hymenobacter mellowenesis</name>
    <dbReference type="NCBI Taxonomy" id="3063995"/>
    <lineage>
        <taxon>Bacteria</taxon>
        <taxon>Pseudomonadati</taxon>
        <taxon>Bacteroidota</taxon>
        <taxon>Cytophagia</taxon>
        <taxon>Cytophagales</taxon>
        <taxon>Hymenobacteraceae</taxon>
        <taxon>Hymenobacter</taxon>
    </lineage>
</organism>
<proteinExistence type="predicted"/>
<gene>
    <name evidence="4" type="ORF">Q5H92_10295</name>
</gene>
<dbReference type="Proteomes" id="UP001167796">
    <property type="component" value="Unassembled WGS sequence"/>
</dbReference>
<dbReference type="CDD" id="cd04301">
    <property type="entry name" value="NAT_SF"/>
    <property type="match status" value="1"/>
</dbReference>
<dbReference type="PANTHER" id="PTHR43877">
    <property type="entry name" value="AMINOALKYLPHOSPHONATE N-ACETYLTRANSFERASE-RELATED-RELATED"/>
    <property type="match status" value="1"/>
</dbReference>
<feature type="domain" description="N-acetyltransferase" evidence="3">
    <location>
        <begin position="95"/>
        <end position="242"/>
    </location>
</feature>
<dbReference type="RefSeq" id="WP_305011430.1">
    <property type="nucleotide sequence ID" value="NZ_JAUQSX010000004.1"/>
</dbReference>
<keyword evidence="2" id="KW-0012">Acyltransferase</keyword>
<keyword evidence="1" id="KW-0808">Transferase</keyword>
<evidence type="ECO:0000313" key="5">
    <source>
        <dbReference type="Proteomes" id="UP001167796"/>
    </source>
</evidence>
<reference evidence="4" key="1">
    <citation type="submission" date="2023-07" db="EMBL/GenBank/DDBJ databases">
        <authorList>
            <person name="Kim M.K."/>
        </authorList>
    </citation>
    <scope>NUCLEOTIDE SEQUENCE</scope>
    <source>
        <strain evidence="4">M29</strain>
    </source>
</reference>
<name>A0ABT9AA87_9BACT</name>
<dbReference type="Pfam" id="PF00583">
    <property type="entry name" value="Acetyltransf_1"/>
    <property type="match status" value="1"/>
</dbReference>
<dbReference type="InterPro" id="IPR050832">
    <property type="entry name" value="Bact_Acetyltransf"/>
</dbReference>
<evidence type="ECO:0000256" key="1">
    <source>
        <dbReference type="ARBA" id="ARBA00022679"/>
    </source>
</evidence>
<dbReference type="InterPro" id="IPR016181">
    <property type="entry name" value="Acyl_CoA_acyltransferase"/>
</dbReference>
<sequence>MRNNARVERLAWDSAWLGYPVGRATAHTPQQVAAAVANSQSLGLQLLYLVVDAAAETAVASAQATGAWLADVRMTYRTSLADVAAPSEVTPPPGIDYLLVTQPSAVLNQLAQQSSQHSRFRRDANISDQACDQLYTEWLSQALASGGAWAAVRQGTPLGLLTLGTREGHASIELLAVSPAARHQRIGQGLVQVAQQEAHRQEREVLQVVTQQANRVAQLFYEHCGFRLARREYVFHLWRQPE</sequence>
<dbReference type="SUPFAM" id="SSF55729">
    <property type="entry name" value="Acyl-CoA N-acyltransferases (Nat)"/>
    <property type="match status" value="1"/>
</dbReference>
<dbReference type="PROSITE" id="PS51186">
    <property type="entry name" value="GNAT"/>
    <property type="match status" value="1"/>
</dbReference>
<dbReference type="Gene3D" id="3.40.630.30">
    <property type="match status" value="1"/>
</dbReference>
<evidence type="ECO:0000313" key="4">
    <source>
        <dbReference type="EMBL" id="MDO7846747.1"/>
    </source>
</evidence>
<dbReference type="EMBL" id="JAUQSX010000004">
    <property type="protein sequence ID" value="MDO7846747.1"/>
    <property type="molecule type" value="Genomic_DNA"/>
</dbReference>
<keyword evidence="5" id="KW-1185">Reference proteome</keyword>
<evidence type="ECO:0000259" key="3">
    <source>
        <dbReference type="PROSITE" id="PS51186"/>
    </source>
</evidence>
<comment type="caution">
    <text evidence="4">The sequence shown here is derived from an EMBL/GenBank/DDBJ whole genome shotgun (WGS) entry which is preliminary data.</text>
</comment>
<accession>A0ABT9AA87</accession>
<protein>
    <submittedName>
        <fullName evidence="4">GNAT family N-acetyltransferase</fullName>
    </submittedName>
</protein>
<dbReference type="InterPro" id="IPR000182">
    <property type="entry name" value="GNAT_dom"/>
</dbReference>